<accession>A0A9W8J4C2</accession>
<reference evidence="2" key="1">
    <citation type="submission" date="2022-06" db="EMBL/GenBank/DDBJ databases">
        <title>Genome Sequence of Candolleomyces eurysporus.</title>
        <authorList>
            <person name="Buettner E."/>
        </authorList>
    </citation>
    <scope>NUCLEOTIDE SEQUENCE</scope>
    <source>
        <strain evidence="2">VTCC 930004</strain>
    </source>
</reference>
<keyword evidence="3" id="KW-1185">Reference proteome</keyword>
<feature type="chain" id="PRO_5040836324" evidence="1">
    <location>
        <begin position="18"/>
        <end position="74"/>
    </location>
</feature>
<proteinExistence type="predicted"/>
<dbReference type="Proteomes" id="UP001140091">
    <property type="component" value="Unassembled WGS sequence"/>
</dbReference>
<dbReference type="EMBL" id="JANBPK010001258">
    <property type="protein sequence ID" value="KAJ2923988.1"/>
    <property type="molecule type" value="Genomic_DNA"/>
</dbReference>
<evidence type="ECO:0000256" key="1">
    <source>
        <dbReference type="SAM" id="SignalP"/>
    </source>
</evidence>
<keyword evidence="1" id="KW-0732">Signal</keyword>
<feature type="signal peptide" evidence="1">
    <location>
        <begin position="1"/>
        <end position="17"/>
    </location>
</feature>
<organism evidence="2 3">
    <name type="scientific">Candolleomyces eurysporus</name>
    <dbReference type="NCBI Taxonomy" id="2828524"/>
    <lineage>
        <taxon>Eukaryota</taxon>
        <taxon>Fungi</taxon>
        <taxon>Dikarya</taxon>
        <taxon>Basidiomycota</taxon>
        <taxon>Agaricomycotina</taxon>
        <taxon>Agaricomycetes</taxon>
        <taxon>Agaricomycetidae</taxon>
        <taxon>Agaricales</taxon>
        <taxon>Agaricineae</taxon>
        <taxon>Psathyrellaceae</taxon>
        <taxon>Candolleomyces</taxon>
    </lineage>
</organism>
<gene>
    <name evidence="2" type="ORF">H1R20_g13103</name>
</gene>
<protein>
    <submittedName>
        <fullName evidence="2">Uncharacterized protein</fullName>
    </submittedName>
</protein>
<evidence type="ECO:0000313" key="3">
    <source>
        <dbReference type="Proteomes" id="UP001140091"/>
    </source>
</evidence>
<comment type="caution">
    <text evidence="2">The sequence shown here is derived from an EMBL/GenBank/DDBJ whole genome shotgun (WGS) entry which is preliminary data.</text>
</comment>
<feature type="non-terminal residue" evidence="2">
    <location>
        <position position="1"/>
    </location>
</feature>
<sequence>MPLVLAAVNMLSLLVLADAGLKYLLGQMLLHLRTYAHKEMLDESASNGAPGSRIPLRVIQFRHPQPVDERVDYR</sequence>
<name>A0A9W8J4C2_9AGAR</name>
<dbReference type="AlphaFoldDB" id="A0A9W8J4C2"/>
<evidence type="ECO:0000313" key="2">
    <source>
        <dbReference type="EMBL" id="KAJ2923988.1"/>
    </source>
</evidence>